<feature type="domain" description="EamA" evidence="7">
    <location>
        <begin position="157"/>
        <end position="291"/>
    </location>
</feature>
<dbReference type="SUPFAM" id="SSF103481">
    <property type="entry name" value="Multidrug resistance efflux transporter EmrE"/>
    <property type="match status" value="2"/>
</dbReference>
<feature type="transmembrane region" description="Helical" evidence="6">
    <location>
        <begin position="157"/>
        <end position="174"/>
    </location>
</feature>
<dbReference type="STRING" id="657014.SAMN04488092_105138"/>
<feature type="transmembrane region" description="Helical" evidence="6">
    <location>
        <begin position="104"/>
        <end position="123"/>
    </location>
</feature>
<proteinExistence type="inferred from homology"/>
<feature type="transmembrane region" description="Helical" evidence="6">
    <location>
        <begin position="252"/>
        <end position="271"/>
    </location>
</feature>
<feature type="transmembrane region" description="Helical" evidence="6">
    <location>
        <begin position="74"/>
        <end position="98"/>
    </location>
</feature>
<evidence type="ECO:0000313" key="8">
    <source>
        <dbReference type="EMBL" id="SEQ28042.1"/>
    </source>
</evidence>
<accession>A0A1H9ER05</accession>
<protein>
    <submittedName>
        <fullName evidence="8">Threonine/homoserine efflux transporter RhtA</fullName>
    </submittedName>
</protein>
<name>A0A1H9ER05_9RHOB</name>
<dbReference type="InterPro" id="IPR037185">
    <property type="entry name" value="EmrE-like"/>
</dbReference>
<evidence type="ECO:0000256" key="5">
    <source>
        <dbReference type="ARBA" id="ARBA00023136"/>
    </source>
</evidence>
<feature type="transmembrane region" description="Helical" evidence="6">
    <location>
        <begin position="277"/>
        <end position="295"/>
    </location>
</feature>
<keyword evidence="3 6" id="KW-0812">Transmembrane</keyword>
<sequence>MARMTGIAPDRPLLGILLMLGFCVLAPLGDALAKLLGQNLPVGMILLARFAAQVILLAPLVIATNRPWRMRGRVLRLAAWRTLLHIAGIGMMFSALRFLPLADAIAIAFVMPFLMLLLGRYVLDEEVGPRRLIACAVGFVGTLLVIQPSFAAVGWPALLPLGVAVVFALFMLVTRQIARETDPVSLQAVSGAMATAVVLPILLAFGDIGPEMLRLTVPRGSDWALLIAIGAIGTLAHLLMTWSLRHAPAATLAPMQYLEIPFATLIGWAIFRDLPNGLSALGIAITVAAGLYIIARERATSRAPRSAPQPQQPAPPAAE</sequence>
<evidence type="ECO:0000256" key="6">
    <source>
        <dbReference type="SAM" id="Phobius"/>
    </source>
</evidence>
<keyword evidence="9" id="KW-1185">Reference proteome</keyword>
<evidence type="ECO:0000256" key="2">
    <source>
        <dbReference type="ARBA" id="ARBA00009853"/>
    </source>
</evidence>
<dbReference type="PANTHER" id="PTHR22911">
    <property type="entry name" value="ACYL-MALONYL CONDENSING ENZYME-RELATED"/>
    <property type="match status" value="1"/>
</dbReference>
<organism evidence="8 9">
    <name type="scientific">Thalassovita taeanensis</name>
    <dbReference type="NCBI Taxonomy" id="657014"/>
    <lineage>
        <taxon>Bacteria</taxon>
        <taxon>Pseudomonadati</taxon>
        <taxon>Pseudomonadota</taxon>
        <taxon>Alphaproteobacteria</taxon>
        <taxon>Rhodobacterales</taxon>
        <taxon>Roseobacteraceae</taxon>
        <taxon>Thalassovita</taxon>
    </lineage>
</organism>
<feature type="transmembrane region" description="Helical" evidence="6">
    <location>
        <begin position="132"/>
        <end position="151"/>
    </location>
</feature>
<reference evidence="8 9" key="1">
    <citation type="submission" date="2016-10" db="EMBL/GenBank/DDBJ databases">
        <authorList>
            <person name="de Groot N.N."/>
        </authorList>
    </citation>
    <scope>NUCLEOTIDE SEQUENCE [LARGE SCALE GENOMIC DNA]</scope>
    <source>
        <strain evidence="8 9">DSM 22007</strain>
    </source>
</reference>
<keyword evidence="4 6" id="KW-1133">Transmembrane helix</keyword>
<feature type="transmembrane region" description="Helical" evidence="6">
    <location>
        <begin position="186"/>
        <end position="203"/>
    </location>
</feature>
<gene>
    <name evidence="8" type="ORF">SAMN04488092_105138</name>
</gene>
<comment type="similarity">
    <text evidence="2">Belongs to the drug/metabolite transporter (DMT) superfamily. 10 TMS drug/metabolite exporter (DME) (TC 2.A.7.3) family.</text>
</comment>
<dbReference type="InterPro" id="IPR000620">
    <property type="entry name" value="EamA_dom"/>
</dbReference>
<dbReference type="Proteomes" id="UP000198634">
    <property type="component" value="Unassembled WGS sequence"/>
</dbReference>
<dbReference type="EMBL" id="FOEP01000005">
    <property type="protein sequence ID" value="SEQ28042.1"/>
    <property type="molecule type" value="Genomic_DNA"/>
</dbReference>
<comment type="subcellular location">
    <subcellularLocation>
        <location evidence="1">Membrane</location>
        <topology evidence="1">Multi-pass membrane protein</topology>
    </subcellularLocation>
</comment>
<evidence type="ECO:0000256" key="3">
    <source>
        <dbReference type="ARBA" id="ARBA00022692"/>
    </source>
</evidence>
<dbReference type="PANTHER" id="PTHR22911:SF6">
    <property type="entry name" value="SOLUTE CARRIER FAMILY 35 MEMBER G1"/>
    <property type="match status" value="1"/>
</dbReference>
<dbReference type="GO" id="GO:0016020">
    <property type="term" value="C:membrane"/>
    <property type="evidence" value="ECO:0007669"/>
    <property type="project" value="UniProtKB-SubCell"/>
</dbReference>
<dbReference type="AlphaFoldDB" id="A0A1H9ER05"/>
<feature type="transmembrane region" description="Helical" evidence="6">
    <location>
        <begin position="223"/>
        <end position="240"/>
    </location>
</feature>
<evidence type="ECO:0000313" key="9">
    <source>
        <dbReference type="Proteomes" id="UP000198634"/>
    </source>
</evidence>
<keyword evidence="5 6" id="KW-0472">Membrane</keyword>
<evidence type="ECO:0000256" key="1">
    <source>
        <dbReference type="ARBA" id="ARBA00004141"/>
    </source>
</evidence>
<feature type="transmembrane region" description="Helical" evidence="6">
    <location>
        <begin position="43"/>
        <end position="62"/>
    </location>
</feature>
<dbReference type="Pfam" id="PF00892">
    <property type="entry name" value="EamA"/>
    <property type="match status" value="2"/>
</dbReference>
<evidence type="ECO:0000256" key="4">
    <source>
        <dbReference type="ARBA" id="ARBA00022989"/>
    </source>
</evidence>
<evidence type="ECO:0000259" key="7">
    <source>
        <dbReference type="Pfam" id="PF00892"/>
    </source>
</evidence>
<feature type="domain" description="EamA" evidence="7">
    <location>
        <begin position="14"/>
        <end position="146"/>
    </location>
</feature>